<dbReference type="Pfam" id="PF13177">
    <property type="entry name" value="DNA_pol3_delta2"/>
    <property type="match status" value="1"/>
</dbReference>
<evidence type="ECO:0000313" key="2">
    <source>
        <dbReference type="Proteomes" id="UP000231056"/>
    </source>
</evidence>
<proteinExistence type="predicted"/>
<dbReference type="Gene3D" id="3.40.50.300">
    <property type="entry name" value="P-loop containing nucleotide triphosphate hydrolases"/>
    <property type="match status" value="1"/>
</dbReference>
<organism evidence="1 2">
    <name type="scientific">Candidatus Roizmanbacteria bacterium CG11_big_fil_rev_8_21_14_0_20_36_8</name>
    <dbReference type="NCBI Taxonomy" id="1974856"/>
    <lineage>
        <taxon>Bacteria</taxon>
        <taxon>Candidatus Roizmaniibacteriota</taxon>
    </lineage>
</organism>
<protein>
    <recommendedName>
        <fullName evidence="3">DNA polymerase III subunit delta</fullName>
    </recommendedName>
</protein>
<reference evidence="1 2" key="1">
    <citation type="submission" date="2017-09" db="EMBL/GenBank/DDBJ databases">
        <title>Depth-based differentiation of microbial function through sediment-hosted aquifers and enrichment of novel symbionts in the deep terrestrial subsurface.</title>
        <authorList>
            <person name="Probst A.J."/>
            <person name="Ladd B."/>
            <person name="Jarett J.K."/>
            <person name="Geller-Mcgrath D.E."/>
            <person name="Sieber C.M."/>
            <person name="Emerson J.B."/>
            <person name="Anantharaman K."/>
            <person name="Thomas B.C."/>
            <person name="Malmstrom R."/>
            <person name="Stieglmeier M."/>
            <person name="Klingl A."/>
            <person name="Woyke T."/>
            <person name="Ryan C.M."/>
            <person name="Banfield J.F."/>
        </authorList>
    </citation>
    <scope>NUCLEOTIDE SEQUENCE [LARGE SCALE GENOMIC DNA]</scope>
    <source>
        <strain evidence="1">CG11_big_fil_rev_8_21_14_0_20_36_8</strain>
    </source>
</reference>
<dbReference type="SUPFAM" id="SSF52540">
    <property type="entry name" value="P-loop containing nucleoside triphosphate hydrolases"/>
    <property type="match status" value="1"/>
</dbReference>
<dbReference type="AlphaFoldDB" id="A0A2M6IV22"/>
<comment type="caution">
    <text evidence="1">The sequence shown here is derived from an EMBL/GenBank/DDBJ whole genome shotgun (WGS) entry which is preliminary data.</text>
</comment>
<evidence type="ECO:0008006" key="3">
    <source>
        <dbReference type="Google" id="ProtNLM"/>
    </source>
</evidence>
<accession>A0A2M6IV22</accession>
<name>A0A2M6IV22_9BACT</name>
<evidence type="ECO:0000313" key="1">
    <source>
        <dbReference type="EMBL" id="PIQ73743.1"/>
    </source>
</evidence>
<gene>
    <name evidence="1" type="ORF">COV58_00880</name>
</gene>
<dbReference type="InterPro" id="IPR027417">
    <property type="entry name" value="P-loop_NTPase"/>
</dbReference>
<dbReference type="Proteomes" id="UP000231056">
    <property type="component" value="Unassembled WGS sequence"/>
</dbReference>
<dbReference type="EMBL" id="PCVM01000017">
    <property type="protein sequence ID" value="PIQ73743.1"/>
    <property type="molecule type" value="Genomic_DNA"/>
</dbReference>
<sequence length="221" mass="25453">MDDIPLIISHNPDDDCIEIICKLLHLDKSLFAHAVKIRPQTSRITLDQIRELKTSLYVTRSKKQIVIFERFETATLEAQNAMLKLLEDTLGNNTYYLCTTEVYSIIDTIRSRCRVVTSPTSCIDSFKKLTSIDDLLNLKINALSLKNYQIPKRDDAVLTFRNLIEELKRYYVSGSLWSVKSARLAVQLYSLLLKNNINPQLAIDHWIISTLKFIDKDTVKS</sequence>